<keyword evidence="1" id="KW-0732">Signal</keyword>
<name>A0AA44XXH4_BURVI</name>
<dbReference type="AlphaFoldDB" id="A0AA44XXH4"/>
<feature type="chain" id="PRO_5041212761" description="Type IV secretion system family protein" evidence="1">
    <location>
        <begin position="27"/>
        <end position="221"/>
    </location>
</feature>
<feature type="signal peptide" evidence="1">
    <location>
        <begin position="1"/>
        <end position="26"/>
    </location>
</feature>
<dbReference type="InterPro" id="IPR014158">
    <property type="entry name" value="T4SS_VirB5"/>
</dbReference>
<organism evidence="2 3">
    <name type="scientific">Burkholderia vietnamiensis</name>
    <dbReference type="NCBI Taxonomy" id="60552"/>
    <lineage>
        <taxon>Bacteria</taxon>
        <taxon>Pseudomonadati</taxon>
        <taxon>Pseudomonadota</taxon>
        <taxon>Betaproteobacteria</taxon>
        <taxon>Burkholderiales</taxon>
        <taxon>Burkholderiaceae</taxon>
        <taxon>Burkholderia</taxon>
        <taxon>Burkholderia cepacia complex</taxon>
    </lineage>
</organism>
<dbReference type="EMBL" id="PVHK01000156">
    <property type="protein sequence ID" value="PRH40428.1"/>
    <property type="molecule type" value="Genomic_DNA"/>
</dbReference>
<protein>
    <recommendedName>
        <fullName evidence="4">Type IV secretion system family protein</fullName>
    </recommendedName>
</protein>
<reference evidence="2 3" key="1">
    <citation type="submission" date="2018-03" db="EMBL/GenBank/DDBJ databases">
        <authorList>
            <person name="Nguyen K."/>
            <person name="Fouts D."/>
            <person name="Sutton G."/>
        </authorList>
    </citation>
    <scope>NUCLEOTIDE SEQUENCE [LARGE SCALE GENOMIC DNA]</scope>
    <source>
        <strain evidence="2 3">AU3578</strain>
    </source>
</reference>
<dbReference type="CDD" id="cd14262">
    <property type="entry name" value="VirB5_like"/>
    <property type="match status" value="1"/>
</dbReference>
<evidence type="ECO:0008006" key="4">
    <source>
        <dbReference type="Google" id="ProtNLM"/>
    </source>
</evidence>
<dbReference type="Proteomes" id="UP000237632">
    <property type="component" value="Unassembled WGS sequence"/>
</dbReference>
<evidence type="ECO:0000313" key="2">
    <source>
        <dbReference type="EMBL" id="PRH40428.1"/>
    </source>
</evidence>
<accession>A0AA44XXH4</accession>
<dbReference type="InterPro" id="IPR023220">
    <property type="entry name" value="T4SS_VirB5-domain"/>
</dbReference>
<dbReference type="SUPFAM" id="SSF101082">
    <property type="entry name" value="Typo IV secretion system protein TraC"/>
    <property type="match status" value="1"/>
</dbReference>
<sequence>MMKIKRNLAAGAILAAAAFGVQTAHATGVPTVDVAAVAQLKLQYDTLMDMLNKAKDQYQAVTGVYYRGKQVVDSAREIADAVPGSWQDIVNLQKSGKLGKLTSNYETIINTLPVEQFADKRTAANYKMATDAVRNGLAISQSLYDEAQAHIENFKRLASQVDTTSNVKDAADLQNAMSAELGMAQASQAKLAAMSAQLLANQVNEVNQSRADRERFFTRSK</sequence>
<gene>
    <name evidence="2" type="ORF">C6T65_21085</name>
</gene>
<dbReference type="RefSeq" id="WP_105856850.1">
    <property type="nucleotide sequence ID" value="NZ_PVHK01000156.1"/>
</dbReference>
<dbReference type="Gene3D" id="1.20.58.430">
    <property type="entry name" value="Type IV secretion system, VirB5-domain"/>
    <property type="match status" value="1"/>
</dbReference>
<evidence type="ECO:0000256" key="1">
    <source>
        <dbReference type="SAM" id="SignalP"/>
    </source>
</evidence>
<proteinExistence type="predicted"/>
<evidence type="ECO:0000313" key="3">
    <source>
        <dbReference type="Proteomes" id="UP000237632"/>
    </source>
</evidence>
<comment type="caution">
    <text evidence="2">The sequence shown here is derived from an EMBL/GenBank/DDBJ whole genome shotgun (WGS) entry which is preliminary data.</text>
</comment>
<dbReference type="Pfam" id="PF07996">
    <property type="entry name" value="T4SS"/>
    <property type="match status" value="1"/>
</dbReference>